<evidence type="ECO:0000256" key="5">
    <source>
        <dbReference type="ARBA" id="ARBA00023002"/>
    </source>
</evidence>
<keyword evidence="9" id="KW-0575">Peroxidase</keyword>
<dbReference type="OrthoDB" id="9805202at2"/>
<dbReference type="GO" id="GO:0030313">
    <property type="term" value="C:cell envelope"/>
    <property type="evidence" value="ECO:0007669"/>
    <property type="project" value="UniProtKB-SubCell"/>
</dbReference>
<evidence type="ECO:0000256" key="6">
    <source>
        <dbReference type="ARBA" id="ARBA00023004"/>
    </source>
</evidence>
<dbReference type="Gene3D" id="1.20.1420.20">
    <property type="entry name" value="M75 peptidase, HXXE motif"/>
    <property type="match status" value="1"/>
</dbReference>
<comment type="subcellular location">
    <subcellularLocation>
        <location evidence="1">Cell envelope</location>
    </subcellularLocation>
</comment>
<name>A0A1H8BFT4_9SPHI</name>
<keyword evidence="6 7" id="KW-0408">Iron</keyword>
<proteinExistence type="predicted"/>
<organism evidence="9 10">
    <name type="scientific">Mucilaginibacter gossypiicola</name>
    <dbReference type="NCBI Taxonomy" id="551995"/>
    <lineage>
        <taxon>Bacteria</taxon>
        <taxon>Pseudomonadati</taxon>
        <taxon>Bacteroidota</taxon>
        <taxon>Sphingobacteriia</taxon>
        <taxon>Sphingobacteriales</taxon>
        <taxon>Sphingobacteriaceae</taxon>
        <taxon>Mucilaginibacter</taxon>
    </lineage>
</organism>
<keyword evidence="2 7" id="KW-0349">Heme</keyword>
<dbReference type="PANTHER" id="PTHR30600:SF10">
    <property type="entry name" value="BLL6722 PROTEIN"/>
    <property type="match status" value="1"/>
</dbReference>
<feature type="domain" description="Cytochrome c" evidence="8">
    <location>
        <begin position="452"/>
        <end position="592"/>
    </location>
</feature>
<dbReference type="InterPro" id="IPR009056">
    <property type="entry name" value="Cyt_c-like_dom"/>
</dbReference>
<dbReference type="AlphaFoldDB" id="A0A1H8BFT4"/>
<dbReference type="RefSeq" id="WP_091208161.1">
    <property type="nucleotide sequence ID" value="NZ_FOCL01000001.1"/>
</dbReference>
<evidence type="ECO:0000259" key="8">
    <source>
        <dbReference type="PROSITE" id="PS51007"/>
    </source>
</evidence>
<dbReference type="GO" id="GO:0046872">
    <property type="term" value="F:metal ion binding"/>
    <property type="evidence" value="ECO:0007669"/>
    <property type="project" value="UniProtKB-KW"/>
</dbReference>
<reference evidence="10" key="1">
    <citation type="submission" date="2016-10" db="EMBL/GenBank/DDBJ databases">
        <authorList>
            <person name="Varghese N."/>
            <person name="Submissions S."/>
        </authorList>
    </citation>
    <scope>NUCLEOTIDE SEQUENCE [LARGE SCALE GENOMIC DNA]</scope>
    <source>
        <strain evidence="10">Gh-48</strain>
    </source>
</reference>
<accession>A0A1H8BFT4</accession>
<dbReference type="STRING" id="551995.SAMN05192574_101904"/>
<sequence>MRLTFKIIAAGLIVIASCGLLGFHSSPQVITEAVRKKLVLQADSFLISVTQLQQAVAQADNKPLMQQRFREVRLAYKRLEWATEYFDPLTSKRVNGPPVPETELGGQVIQPEGLQVIEGLLFPTFSPSSSKQLRLYLDKLAVSAEEYKDYFTRSSLQDWQIIDATKLEVFRIETLGLNDFDDPLARQCFRESATALSSLSEVTQHYTRSDQSRLIEYFKQAVKYLSRAVAFNQFNRAEFITAYANPLTRELSYLNKQLNLPDVRYNRLLNQDAATLFEKNSFNRNAYINALEDSATLQKIVLGKKLFFDSQLSGTMTRSCASCHQPDKAFTDGFVKNLDITGKKTIFRNTPTLINAALQPAQFYDLRAYSLEDQIVDVIRNPDEMHGNIHLSAQTFWRDRTYRKLFAEAFPGRAAIDTAETINALAAYIRSLTSLNSRFDEYMHGDKTMLNQSEVNGFNLFMGKARCSTCHYMPLFNSTLPPRYVQMDAEVIGVPKIKNCKMIDPDPGLFAIQPLRFNHHAFKVTTVRNASKTAPYMHNGVYKTLEEVIDFYDQGGGVGMGLKVPNQTLAPEHLQLSLKEKKELVSFIKALDSH</sequence>
<dbReference type="PROSITE" id="PS51257">
    <property type="entry name" value="PROKAR_LIPOPROTEIN"/>
    <property type="match status" value="1"/>
</dbReference>
<dbReference type="EMBL" id="FOCL01000001">
    <property type="protein sequence ID" value="SEM81781.1"/>
    <property type="molecule type" value="Genomic_DNA"/>
</dbReference>
<keyword evidence="10" id="KW-1185">Reference proteome</keyword>
<gene>
    <name evidence="9" type="ORF">SAMN05192574_101904</name>
</gene>
<evidence type="ECO:0000313" key="10">
    <source>
        <dbReference type="Proteomes" id="UP000198942"/>
    </source>
</evidence>
<dbReference type="Pfam" id="PF03150">
    <property type="entry name" value="CCP_MauG"/>
    <property type="match status" value="1"/>
</dbReference>
<evidence type="ECO:0000256" key="1">
    <source>
        <dbReference type="ARBA" id="ARBA00004196"/>
    </source>
</evidence>
<dbReference type="Gene3D" id="1.10.760.10">
    <property type="entry name" value="Cytochrome c-like domain"/>
    <property type="match status" value="2"/>
</dbReference>
<evidence type="ECO:0000313" key="9">
    <source>
        <dbReference type="EMBL" id="SEM81781.1"/>
    </source>
</evidence>
<dbReference type="InterPro" id="IPR004852">
    <property type="entry name" value="Di-haem_cyt_c_peroxidsae"/>
</dbReference>
<dbReference type="PROSITE" id="PS51007">
    <property type="entry name" value="CYTC"/>
    <property type="match status" value="2"/>
</dbReference>
<keyword evidence="4" id="KW-0732">Signal</keyword>
<dbReference type="PANTHER" id="PTHR30600">
    <property type="entry name" value="CYTOCHROME C PEROXIDASE-RELATED"/>
    <property type="match status" value="1"/>
</dbReference>
<dbReference type="InterPro" id="IPR051395">
    <property type="entry name" value="Cytochrome_c_Peroxidase/MauG"/>
</dbReference>
<protein>
    <submittedName>
        <fullName evidence="9">Cytochrome c peroxidase</fullName>
    </submittedName>
</protein>
<evidence type="ECO:0000256" key="7">
    <source>
        <dbReference type="PROSITE-ProRule" id="PRU00433"/>
    </source>
</evidence>
<dbReference type="GO" id="GO:0009055">
    <property type="term" value="F:electron transfer activity"/>
    <property type="evidence" value="ECO:0007669"/>
    <property type="project" value="InterPro"/>
</dbReference>
<feature type="domain" description="Cytochrome c" evidence="8">
    <location>
        <begin position="298"/>
        <end position="433"/>
    </location>
</feature>
<dbReference type="SUPFAM" id="SSF46626">
    <property type="entry name" value="Cytochrome c"/>
    <property type="match status" value="2"/>
</dbReference>
<dbReference type="InterPro" id="IPR038352">
    <property type="entry name" value="Imelysin_sf"/>
</dbReference>
<dbReference type="InterPro" id="IPR036909">
    <property type="entry name" value="Cyt_c-like_dom_sf"/>
</dbReference>
<dbReference type="GO" id="GO:0004130">
    <property type="term" value="F:cytochrome-c peroxidase activity"/>
    <property type="evidence" value="ECO:0007669"/>
    <property type="project" value="TreeGrafter"/>
</dbReference>
<keyword evidence="5" id="KW-0560">Oxidoreductase</keyword>
<keyword evidence="3 7" id="KW-0479">Metal-binding</keyword>
<dbReference type="Proteomes" id="UP000198942">
    <property type="component" value="Unassembled WGS sequence"/>
</dbReference>
<evidence type="ECO:0000256" key="4">
    <source>
        <dbReference type="ARBA" id="ARBA00022729"/>
    </source>
</evidence>
<evidence type="ECO:0000256" key="2">
    <source>
        <dbReference type="ARBA" id="ARBA00022617"/>
    </source>
</evidence>
<dbReference type="GO" id="GO:0020037">
    <property type="term" value="F:heme binding"/>
    <property type="evidence" value="ECO:0007669"/>
    <property type="project" value="InterPro"/>
</dbReference>
<evidence type="ECO:0000256" key="3">
    <source>
        <dbReference type="ARBA" id="ARBA00022723"/>
    </source>
</evidence>